<accession>A0A383ETZ7</accession>
<dbReference type="EMBL" id="UINC01228657">
    <property type="protein sequence ID" value="SVE60064.1"/>
    <property type="molecule type" value="Genomic_DNA"/>
</dbReference>
<feature type="non-terminal residue" evidence="1">
    <location>
        <position position="1"/>
    </location>
</feature>
<sequence length="50" mass="5795">VTIFHELFYFFSSHRPAPRVGRCLLGDSQSLKIWRVGEVHGKRRGIVCTH</sequence>
<gene>
    <name evidence="1" type="ORF">METZ01_LOCUS512918</name>
</gene>
<dbReference type="AlphaFoldDB" id="A0A383ETZ7"/>
<feature type="non-terminal residue" evidence="1">
    <location>
        <position position="50"/>
    </location>
</feature>
<evidence type="ECO:0000313" key="1">
    <source>
        <dbReference type="EMBL" id="SVE60064.1"/>
    </source>
</evidence>
<protein>
    <submittedName>
        <fullName evidence="1">Uncharacterized protein</fullName>
    </submittedName>
</protein>
<name>A0A383ETZ7_9ZZZZ</name>
<reference evidence="1" key="1">
    <citation type="submission" date="2018-05" db="EMBL/GenBank/DDBJ databases">
        <authorList>
            <person name="Lanie J.A."/>
            <person name="Ng W.-L."/>
            <person name="Kazmierczak K.M."/>
            <person name="Andrzejewski T.M."/>
            <person name="Davidsen T.M."/>
            <person name="Wayne K.J."/>
            <person name="Tettelin H."/>
            <person name="Glass J.I."/>
            <person name="Rusch D."/>
            <person name="Podicherti R."/>
            <person name="Tsui H.-C.T."/>
            <person name="Winkler M.E."/>
        </authorList>
    </citation>
    <scope>NUCLEOTIDE SEQUENCE</scope>
</reference>
<proteinExistence type="predicted"/>
<organism evidence="1">
    <name type="scientific">marine metagenome</name>
    <dbReference type="NCBI Taxonomy" id="408172"/>
    <lineage>
        <taxon>unclassified sequences</taxon>
        <taxon>metagenomes</taxon>
        <taxon>ecological metagenomes</taxon>
    </lineage>
</organism>